<keyword evidence="2" id="KW-0812">Transmembrane</keyword>
<feature type="compositionally biased region" description="Gly residues" evidence="1">
    <location>
        <begin position="141"/>
        <end position="150"/>
    </location>
</feature>
<evidence type="ECO:0000313" key="3">
    <source>
        <dbReference type="EMBL" id="OAH58957.1"/>
    </source>
</evidence>
<keyword evidence="4" id="KW-1185">Reference proteome</keyword>
<dbReference type="Proteomes" id="UP000076935">
    <property type="component" value="Unassembled WGS sequence"/>
</dbReference>
<dbReference type="RefSeq" id="WP_063966681.1">
    <property type="nucleotide sequence ID" value="NZ_JBCNAN010000007.1"/>
</dbReference>
<feature type="compositionally biased region" description="Low complexity" evidence="1">
    <location>
        <begin position="110"/>
        <end position="121"/>
    </location>
</feature>
<reference evidence="3 4" key="1">
    <citation type="submission" date="2016-01" db="EMBL/GenBank/DDBJ databases">
        <title>Investigation of taxonomic status of Bacillus aminovorans.</title>
        <authorList>
            <person name="Verma A."/>
            <person name="Pal Y."/>
            <person name="Krishnamurthi S."/>
        </authorList>
    </citation>
    <scope>NUCLEOTIDE SEQUENCE [LARGE SCALE GENOMIC DNA]</scope>
    <source>
        <strain evidence="3 4">DSM 1314</strain>
    </source>
</reference>
<gene>
    <name evidence="3" type="ORF">AWH49_04645</name>
</gene>
<evidence type="ECO:0000256" key="1">
    <source>
        <dbReference type="SAM" id="MobiDB-lite"/>
    </source>
</evidence>
<proteinExistence type="predicted"/>
<organism evidence="3 4">
    <name type="scientific">Domibacillus aminovorans</name>
    <dbReference type="NCBI Taxonomy" id="29332"/>
    <lineage>
        <taxon>Bacteria</taxon>
        <taxon>Bacillati</taxon>
        <taxon>Bacillota</taxon>
        <taxon>Bacilli</taxon>
        <taxon>Bacillales</taxon>
        <taxon>Bacillaceae</taxon>
        <taxon>Domibacillus</taxon>
    </lineage>
</organism>
<feature type="transmembrane region" description="Helical" evidence="2">
    <location>
        <begin position="7"/>
        <end position="26"/>
    </location>
</feature>
<protein>
    <submittedName>
        <fullName evidence="3">Uncharacterized protein</fullName>
    </submittedName>
</protein>
<dbReference type="STRING" id="29332.AWH48_07780"/>
<feature type="region of interest" description="Disordered" evidence="1">
    <location>
        <begin position="102"/>
        <end position="157"/>
    </location>
</feature>
<keyword evidence="2" id="KW-1133">Transmembrane helix</keyword>
<accession>A0A177L0W4</accession>
<comment type="caution">
    <text evidence="3">The sequence shown here is derived from an EMBL/GenBank/DDBJ whole genome shotgun (WGS) entry which is preliminary data.</text>
</comment>
<keyword evidence="2" id="KW-0472">Membrane</keyword>
<name>A0A177L0W4_9BACI</name>
<evidence type="ECO:0000256" key="2">
    <source>
        <dbReference type="SAM" id="Phobius"/>
    </source>
</evidence>
<sequence>MRKFIKIALIVVLFLALIGGGTLYYFTKVKTYDVADEKVDEIIDSPYSIAYPEGTPIPEGAQKDEEGLVIVDKDGNFLLEDGSVMSPDDWFASPEYAAAVSTGTGGKNNGGSSSSDPASSNGGTGSTGTGSDGSGNTDAGSGSGSNGETGGTNEAPAGMTVDAIKSRYDSSFQSLEGQVDSQLGSLISQAKGEYVEKKAAGETVNPAYFYQKYNGAAANVESKTDAAFNSLYTGLTSELKANGFSESHANQYKADYEAMKESRRSELLSKVTGM</sequence>
<dbReference type="AlphaFoldDB" id="A0A177L0W4"/>
<feature type="compositionally biased region" description="Gly residues" evidence="1">
    <location>
        <begin position="122"/>
        <end position="133"/>
    </location>
</feature>
<dbReference type="EMBL" id="LQWY01000067">
    <property type="protein sequence ID" value="OAH58957.1"/>
    <property type="molecule type" value="Genomic_DNA"/>
</dbReference>
<evidence type="ECO:0000313" key="4">
    <source>
        <dbReference type="Proteomes" id="UP000076935"/>
    </source>
</evidence>